<dbReference type="GO" id="GO:0003677">
    <property type="term" value="F:DNA binding"/>
    <property type="evidence" value="ECO:0007669"/>
    <property type="project" value="UniProtKB-KW"/>
</dbReference>
<dbReference type="EMBL" id="CAADFP010000076">
    <property type="protein sequence ID" value="VFK28927.1"/>
    <property type="molecule type" value="Genomic_DNA"/>
</dbReference>
<evidence type="ECO:0000259" key="4">
    <source>
        <dbReference type="Pfam" id="PF01420"/>
    </source>
</evidence>
<feature type="domain" description="Type I restriction modification DNA specificity" evidence="4">
    <location>
        <begin position="258"/>
        <end position="396"/>
    </location>
</feature>
<proteinExistence type="inferred from homology"/>
<dbReference type="Gene3D" id="3.90.220.20">
    <property type="entry name" value="DNA methylase specificity domains"/>
    <property type="match status" value="2"/>
</dbReference>
<evidence type="ECO:0000256" key="3">
    <source>
        <dbReference type="ARBA" id="ARBA00023125"/>
    </source>
</evidence>
<dbReference type="InterPro" id="IPR044946">
    <property type="entry name" value="Restrct_endonuc_typeI_TRD_sf"/>
</dbReference>
<dbReference type="AlphaFoldDB" id="A0A450W753"/>
<dbReference type="Pfam" id="PF01420">
    <property type="entry name" value="Methylase_S"/>
    <property type="match status" value="2"/>
</dbReference>
<comment type="similarity">
    <text evidence="1">Belongs to the type-I restriction system S methylase family.</text>
</comment>
<keyword evidence="3" id="KW-0238">DNA-binding</keyword>
<feature type="domain" description="Type I restriction modification DNA specificity" evidence="4">
    <location>
        <begin position="97"/>
        <end position="185"/>
    </location>
</feature>
<reference evidence="5" key="1">
    <citation type="submission" date="2019-02" db="EMBL/GenBank/DDBJ databases">
        <authorList>
            <person name="Gruber-Vodicka R. H."/>
            <person name="Seah K. B. B."/>
        </authorList>
    </citation>
    <scope>NUCLEOTIDE SEQUENCE</scope>
    <source>
        <strain evidence="5">BECK_S312</strain>
        <strain evidence="6">BECK_S426</strain>
    </source>
</reference>
<dbReference type="InterPro" id="IPR052021">
    <property type="entry name" value="Type-I_RS_S_subunit"/>
</dbReference>
<dbReference type="PANTHER" id="PTHR30408">
    <property type="entry name" value="TYPE-1 RESTRICTION ENZYME ECOKI SPECIFICITY PROTEIN"/>
    <property type="match status" value="1"/>
</dbReference>
<gene>
    <name evidence="5" type="ORF">BECKLPF1236A_GA0070988_100769</name>
    <name evidence="6" type="ORF">BECKLPF1236C_GA0070990_100769</name>
</gene>
<evidence type="ECO:0000313" key="5">
    <source>
        <dbReference type="EMBL" id="VFK12818.1"/>
    </source>
</evidence>
<sequence>MDVGCVAPLSSLIDIKHGHPFSSRYFTKEPTDHILLTPRNFTKDQRLSFEQDATYYDGPIPDGFLLEDGDLLVVMTDLSTEMAILGSAVILQSGDLHKKFLHNQRIGKVIEKSGDTDRTFLMYLLDSYAVRKEVWVTATGSTVLHTSPDKILNIKVWVPGLPEQRRIAHILSQWDHAISLVEDLIAARQRRRKALAQRLLFGKKRFSRFVRSGAMRETRDPYPMDWDIPCIGEIAHQVSRRNKEDHPFPVLSCTKHQGLVDSARYFTKWAAAGKDLSKYKRVRRGMFVYATNHIEEGSIGYQDLYDEALVSPMYTIFETSERIVDAFLYLILKTDRYRRLFIINTNASVDRRGGLRWKDFARIRVPVPSREEQESIAHVFAIADQEIDLLRQQLTALWRQKKGLMQRLFSGWSRVPEAG</sequence>
<dbReference type="GO" id="GO:0009307">
    <property type="term" value="P:DNA restriction-modification system"/>
    <property type="evidence" value="ECO:0007669"/>
    <property type="project" value="UniProtKB-KW"/>
</dbReference>
<keyword evidence="2" id="KW-0680">Restriction system</keyword>
<name>A0A450W753_9GAMM</name>
<dbReference type="SUPFAM" id="SSF116734">
    <property type="entry name" value="DNA methylase specificity domain"/>
    <property type="match status" value="2"/>
</dbReference>
<organism evidence="5">
    <name type="scientific">Candidatus Kentrum sp. LPFa</name>
    <dbReference type="NCBI Taxonomy" id="2126335"/>
    <lineage>
        <taxon>Bacteria</taxon>
        <taxon>Pseudomonadati</taxon>
        <taxon>Pseudomonadota</taxon>
        <taxon>Gammaproteobacteria</taxon>
        <taxon>Candidatus Kentrum</taxon>
    </lineage>
</organism>
<evidence type="ECO:0000256" key="2">
    <source>
        <dbReference type="ARBA" id="ARBA00022747"/>
    </source>
</evidence>
<evidence type="ECO:0000256" key="1">
    <source>
        <dbReference type="ARBA" id="ARBA00010923"/>
    </source>
</evidence>
<protein>
    <submittedName>
        <fullName evidence="5">Type I restriction enzyme, S subunit</fullName>
    </submittedName>
</protein>
<evidence type="ECO:0000313" key="6">
    <source>
        <dbReference type="EMBL" id="VFK28927.1"/>
    </source>
</evidence>
<dbReference type="InterPro" id="IPR000055">
    <property type="entry name" value="Restrct_endonuc_typeI_TRD"/>
</dbReference>
<dbReference type="PANTHER" id="PTHR30408:SF12">
    <property type="entry name" value="TYPE I RESTRICTION ENZYME MJAVIII SPECIFICITY SUBUNIT"/>
    <property type="match status" value="1"/>
</dbReference>
<accession>A0A450W753</accession>
<dbReference type="EMBL" id="CAADFM010000076">
    <property type="protein sequence ID" value="VFK12818.1"/>
    <property type="molecule type" value="Genomic_DNA"/>
</dbReference>